<sequence length="66" mass="7754">MPVKKLDLLKKKIVMHIVQNKKVAYGLLFICIKIELTYTALAEHQFKKEIKILSIRWLIFILTDAV</sequence>
<proteinExistence type="predicted"/>
<name>A0A3A8FQM0_9GAMM</name>
<dbReference type="AlphaFoldDB" id="A0A3A8FQM0"/>
<reference evidence="1 2" key="1">
    <citation type="submission" date="2018-09" db="EMBL/GenBank/DDBJ databases">
        <title>The draft genome of Acinetobacter spp. strains.</title>
        <authorList>
            <person name="Qin J."/>
            <person name="Feng Y."/>
            <person name="Zong Z."/>
        </authorList>
    </citation>
    <scope>NUCLEOTIDE SEQUENCE [LARGE SCALE GENOMIC DNA]</scope>
    <source>
        <strain evidence="1 2">WCHAc060002</strain>
    </source>
</reference>
<protein>
    <submittedName>
        <fullName evidence="1">Uncharacterized protein</fullName>
    </submittedName>
</protein>
<dbReference type="Proteomes" id="UP000281084">
    <property type="component" value="Unassembled WGS sequence"/>
</dbReference>
<gene>
    <name evidence="1" type="ORF">D7V64_15285</name>
</gene>
<organism evidence="1 2">
    <name type="scientific">Acinetobacter cumulans</name>
    <dbReference type="NCBI Taxonomy" id="2136182"/>
    <lineage>
        <taxon>Bacteria</taxon>
        <taxon>Pseudomonadati</taxon>
        <taxon>Pseudomonadota</taxon>
        <taxon>Gammaproteobacteria</taxon>
        <taxon>Moraxellales</taxon>
        <taxon>Moraxellaceae</taxon>
        <taxon>Acinetobacter</taxon>
    </lineage>
</organism>
<accession>A0A3A8FQM0</accession>
<comment type="caution">
    <text evidence="1">The sequence shown here is derived from an EMBL/GenBank/DDBJ whole genome shotgun (WGS) entry which is preliminary data.</text>
</comment>
<evidence type="ECO:0000313" key="1">
    <source>
        <dbReference type="EMBL" id="RKG48479.1"/>
    </source>
</evidence>
<dbReference type="EMBL" id="RAXZ01000033">
    <property type="protein sequence ID" value="RKG48479.1"/>
    <property type="molecule type" value="Genomic_DNA"/>
</dbReference>
<evidence type="ECO:0000313" key="2">
    <source>
        <dbReference type="Proteomes" id="UP000281084"/>
    </source>
</evidence>